<keyword evidence="2" id="KW-1185">Reference proteome</keyword>
<evidence type="ECO:0000256" key="1">
    <source>
        <dbReference type="SAM" id="MobiDB-lite"/>
    </source>
</evidence>
<feature type="compositionally biased region" description="Polar residues" evidence="1">
    <location>
        <begin position="30"/>
        <end position="44"/>
    </location>
</feature>
<sequence length="80" mass="9091">MEDLDMVLHLLKDTSYTVGLEGLSQDRSHSTNPEVTQQVNTNSSLKPKEELNSQNISKLIHNFKLTEEEMKECYSAVYGC</sequence>
<protein>
    <submittedName>
        <fullName evidence="3">Spindle and kinetochore-associated protein 3</fullName>
    </submittedName>
</protein>
<organism evidence="2 3">
    <name type="scientific">Ascaris lumbricoides</name>
    <name type="common">Giant roundworm</name>
    <dbReference type="NCBI Taxonomy" id="6252"/>
    <lineage>
        <taxon>Eukaryota</taxon>
        <taxon>Metazoa</taxon>
        <taxon>Ecdysozoa</taxon>
        <taxon>Nematoda</taxon>
        <taxon>Chromadorea</taxon>
        <taxon>Rhabditida</taxon>
        <taxon>Spirurina</taxon>
        <taxon>Ascaridomorpha</taxon>
        <taxon>Ascaridoidea</taxon>
        <taxon>Ascarididae</taxon>
        <taxon>Ascaris</taxon>
    </lineage>
</organism>
<feature type="region of interest" description="Disordered" evidence="1">
    <location>
        <begin position="23"/>
        <end position="44"/>
    </location>
</feature>
<accession>A0A0M3I1D8</accession>
<evidence type="ECO:0000313" key="2">
    <source>
        <dbReference type="Proteomes" id="UP000036681"/>
    </source>
</evidence>
<dbReference type="Proteomes" id="UP000036681">
    <property type="component" value="Unplaced"/>
</dbReference>
<dbReference type="WBParaSite" id="ALUE_0001008301-mRNA-1">
    <property type="protein sequence ID" value="ALUE_0001008301-mRNA-1"/>
    <property type="gene ID" value="ALUE_0001008301"/>
</dbReference>
<proteinExistence type="predicted"/>
<dbReference type="AlphaFoldDB" id="A0A0M3I1D8"/>
<reference evidence="3" key="1">
    <citation type="submission" date="2017-02" db="UniProtKB">
        <authorList>
            <consortium name="WormBaseParasite"/>
        </authorList>
    </citation>
    <scope>IDENTIFICATION</scope>
</reference>
<evidence type="ECO:0000313" key="3">
    <source>
        <dbReference type="WBParaSite" id="ALUE_0001008301-mRNA-1"/>
    </source>
</evidence>
<name>A0A0M3I1D8_ASCLU</name>